<dbReference type="STRING" id="1160895.CM19_09745"/>
<feature type="transmembrane region" description="Helical" evidence="1">
    <location>
        <begin position="104"/>
        <end position="126"/>
    </location>
</feature>
<accession>A0A031LMJ7</accession>
<dbReference type="EMBL" id="JFZT01000048">
    <property type="protein sequence ID" value="EZQ03105.1"/>
    <property type="molecule type" value="Genomic_DNA"/>
</dbReference>
<dbReference type="InterPro" id="IPR009198">
    <property type="entry name" value="UCP014484_TM"/>
</dbReference>
<feature type="transmembrane region" description="Helical" evidence="1">
    <location>
        <begin position="138"/>
        <end position="156"/>
    </location>
</feature>
<keyword evidence="1" id="KW-1133">Transmembrane helix</keyword>
<evidence type="ECO:0000313" key="3">
    <source>
        <dbReference type="Proteomes" id="UP000024332"/>
    </source>
</evidence>
<sequence length="260" mass="30421">MSATPYNPYNWKFLLLTQVWLVAISIILSYFPQYYIEALAIYFVVFLGISFSIQYKTNPMFRDRKLLAEVANSRVIYEEKDVTKIVQADAELQREYMEAAKKNLSMMGIYVVYIIALFIAYGYLVRFADSFPGTYGRLLVYLVYFEALYLVGYFMFRKILRPTMMSVMAPTSYSVTEKGIYSKKGYSTFLHAKHLVDSKIDVNKEKHYVEIDSTSTKLPYKIRLYAPDVDRLMEYIERVKRLELKRQSSSQQQKSEGANT</sequence>
<dbReference type="AlphaFoldDB" id="A0A031LMJ7"/>
<keyword evidence="1" id="KW-0472">Membrane</keyword>
<organism evidence="2 3">
    <name type="scientific">Candidatus Acidianus copahuensis</name>
    <dbReference type="NCBI Taxonomy" id="1160895"/>
    <lineage>
        <taxon>Archaea</taxon>
        <taxon>Thermoproteota</taxon>
        <taxon>Thermoprotei</taxon>
        <taxon>Sulfolobales</taxon>
        <taxon>Sulfolobaceae</taxon>
        <taxon>Acidianus</taxon>
    </lineage>
</organism>
<dbReference type="Proteomes" id="UP000024332">
    <property type="component" value="Unassembled WGS sequence"/>
</dbReference>
<gene>
    <name evidence="2" type="ORF">CM19_09745</name>
</gene>
<name>A0A031LMJ7_9CREN</name>
<dbReference type="OrthoDB" id="33069at2157"/>
<proteinExistence type="predicted"/>
<evidence type="ECO:0000313" key="2">
    <source>
        <dbReference type="EMBL" id="EZQ03105.1"/>
    </source>
</evidence>
<reference evidence="2 3" key="1">
    <citation type="submission" date="2014-03" db="EMBL/GenBank/DDBJ databases">
        <title>Draft genome sequence of the novel thermoacidophilic archaea Acidianus copahuensis ALE1 strain, isolated from Copahue volcanic area in Neuquen Argentina.</title>
        <authorList>
            <person name="Urbieta M.S."/>
            <person name="Rascovan N."/>
            <person name="Castro C."/>
            <person name="Revale S."/>
            <person name="Giaveno M.A."/>
            <person name="Vazquez M.P."/>
            <person name="Donati E.R."/>
        </authorList>
    </citation>
    <scope>NUCLEOTIDE SEQUENCE [LARGE SCALE GENOMIC DNA]</scope>
    <source>
        <strain evidence="2 3">ALE1</strain>
    </source>
</reference>
<keyword evidence="1" id="KW-0812">Transmembrane</keyword>
<feature type="transmembrane region" description="Helical" evidence="1">
    <location>
        <begin position="12"/>
        <end position="32"/>
    </location>
</feature>
<comment type="caution">
    <text evidence="2">The sequence shown here is derived from an EMBL/GenBank/DDBJ whole genome shotgun (WGS) entry which is preliminary data.</text>
</comment>
<feature type="transmembrane region" description="Helical" evidence="1">
    <location>
        <begin position="38"/>
        <end position="55"/>
    </location>
</feature>
<evidence type="ECO:0000256" key="1">
    <source>
        <dbReference type="SAM" id="Phobius"/>
    </source>
</evidence>
<dbReference type="Pfam" id="PF09973">
    <property type="entry name" value="DUF2208"/>
    <property type="match status" value="1"/>
</dbReference>
<keyword evidence="3" id="KW-1185">Reference proteome</keyword>
<protein>
    <submittedName>
        <fullName evidence="2">Membrane protein</fullName>
    </submittedName>
</protein>
<dbReference type="RefSeq" id="WP_048100153.1">
    <property type="nucleotide sequence ID" value="NZ_JFZT01000048.1"/>
</dbReference>